<dbReference type="OrthoDB" id="6862397at2"/>
<comment type="caution">
    <text evidence="1">The sequence shown here is derived from an EMBL/GenBank/DDBJ whole genome shotgun (WGS) entry which is preliminary data.</text>
</comment>
<accession>A0A063Y7N9</accession>
<dbReference type="RefSeq" id="WP_036544545.1">
    <property type="nucleotide sequence ID" value="NZ_JMSZ01000016.1"/>
</dbReference>
<reference evidence="1 2" key="1">
    <citation type="journal article" date="2005" name="Int. J. Syst. Evol. Microbiol.">
        <title>Nitrincola lacisaponensis gen. nov., sp. nov., a novel alkaliphilic bacterium isolated from an alkaline, saline lake.</title>
        <authorList>
            <person name="Dimitriu P.A."/>
            <person name="Shukla S.K."/>
            <person name="Conradt J."/>
            <person name="Marquez M.C."/>
            <person name="Ventosa A."/>
            <person name="Maglia A."/>
            <person name="Peyton B.M."/>
            <person name="Pinkart H.C."/>
            <person name="Mormile M.R."/>
        </authorList>
    </citation>
    <scope>NUCLEOTIDE SEQUENCE [LARGE SCALE GENOMIC DNA]</scope>
    <source>
        <strain evidence="1 2">4CA</strain>
    </source>
</reference>
<gene>
    <name evidence="1" type="ORF">ADINL_1009</name>
</gene>
<dbReference type="STRING" id="267850.ADINL_1009"/>
<proteinExistence type="predicted"/>
<dbReference type="PATRIC" id="fig|267850.7.peg.1003"/>
<dbReference type="EMBL" id="JMSZ01000016">
    <property type="protein sequence ID" value="KDE40417.1"/>
    <property type="molecule type" value="Genomic_DNA"/>
</dbReference>
<evidence type="ECO:0000313" key="2">
    <source>
        <dbReference type="Proteomes" id="UP000027318"/>
    </source>
</evidence>
<evidence type="ECO:0008006" key="3">
    <source>
        <dbReference type="Google" id="ProtNLM"/>
    </source>
</evidence>
<protein>
    <recommendedName>
        <fullName evidence="3">DUF2889 domain-containing protein</fullName>
    </recommendedName>
</protein>
<dbReference type="InterPro" id="IPR021312">
    <property type="entry name" value="DUF2889"/>
</dbReference>
<dbReference type="Proteomes" id="UP000027318">
    <property type="component" value="Unassembled WGS sequence"/>
</dbReference>
<dbReference type="AlphaFoldDB" id="A0A063Y7N9"/>
<sequence>MPLSKPVRRTLHHRRQIVCEGYEREDGLWDIEARMTDKKAHTLDNPERGGFVAAGEYFHDIRMRLTLDRGLQIHQVEASMDATPFQMCPGIVSVYKRLEGTRIGPGWHRKALELTGGVQGCTHLNELLKPLTTTAIQTLWPSGDDDMVKLGAKGLLNSCHTWAQNSPAVERYLPELYHSEPLES</sequence>
<name>A0A063Y7N9_9GAMM</name>
<keyword evidence="2" id="KW-1185">Reference proteome</keyword>
<organism evidence="1 2">
    <name type="scientific">Nitrincola lacisaponensis</name>
    <dbReference type="NCBI Taxonomy" id="267850"/>
    <lineage>
        <taxon>Bacteria</taxon>
        <taxon>Pseudomonadati</taxon>
        <taxon>Pseudomonadota</taxon>
        <taxon>Gammaproteobacteria</taxon>
        <taxon>Oceanospirillales</taxon>
        <taxon>Oceanospirillaceae</taxon>
        <taxon>Nitrincola</taxon>
    </lineage>
</organism>
<evidence type="ECO:0000313" key="1">
    <source>
        <dbReference type="EMBL" id="KDE40417.1"/>
    </source>
</evidence>
<dbReference type="Pfam" id="PF11136">
    <property type="entry name" value="DUF2889"/>
    <property type="match status" value="1"/>
</dbReference>